<protein>
    <recommendedName>
        <fullName evidence="2">GWxTD domain-containing protein</fullName>
    </recommendedName>
</protein>
<dbReference type="eggNOG" id="COG4219">
    <property type="taxonomic scope" value="Bacteria"/>
</dbReference>
<dbReference type="KEGG" id="aba:Acid345_4467"/>
<evidence type="ECO:0000313" key="4">
    <source>
        <dbReference type="Proteomes" id="UP000002432"/>
    </source>
</evidence>
<keyword evidence="4" id="KW-1185">Reference proteome</keyword>
<dbReference type="HOGENOM" id="CLU_445353_0_0_0"/>
<dbReference type="Pfam" id="PF20094">
    <property type="entry name" value="GWxTD_dom"/>
    <property type="match status" value="1"/>
</dbReference>
<dbReference type="InterPro" id="IPR030959">
    <property type="entry name" value="GWxTD_dom"/>
</dbReference>
<feature type="domain" description="GWxTD" evidence="2">
    <location>
        <begin position="113"/>
        <end position="204"/>
    </location>
</feature>
<feature type="compositionally biased region" description="Basic and acidic residues" evidence="1">
    <location>
        <begin position="85"/>
        <end position="94"/>
    </location>
</feature>
<dbReference type="EnsemblBacteria" id="ABF43467">
    <property type="protein sequence ID" value="ABF43467"/>
    <property type="gene ID" value="Acid345_4467"/>
</dbReference>
<evidence type="ECO:0000256" key="1">
    <source>
        <dbReference type="SAM" id="MobiDB-lite"/>
    </source>
</evidence>
<organism evidence="3 4">
    <name type="scientific">Koribacter versatilis (strain Ellin345)</name>
    <dbReference type="NCBI Taxonomy" id="204669"/>
    <lineage>
        <taxon>Bacteria</taxon>
        <taxon>Pseudomonadati</taxon>
        <taxon>Acidobacteriota</taxon>
        <taxon>Terriglobia</taxon>
        <taxon>Terriglobales</taxon>
        <taxon>Candidatus Korobacteraceae</taxon>
        <taxon>Candidatus Korobacter</taxon>
    </lineage>
</organism>
<evidence type="ECO:0000259" key="2">
    <source>
        <dbReference type="Pfam" id="PF20094"/>
    </source>
</evidence>
<evidence type="ECO:0000313" key="3">
    <source>
        <dbReference type="EMBL" id="ABF43467.1"/>
    </source>
</evidence>
<accession>Q1II33</accession>
<name>Q1II33_KORVE</name>
<reference evidence="3 4" key="1">
    <citation type="journal article" date="2009" name="Appl. Environ. Microbiol.">
        <title>Three genomes from the phylum Acidobacteria provide insight into the lifestyles of these microorganisms in soils.</title>
        <authorList>
            <person name="Ward N.L."/>
            <person name="Challacombe J.F."/>
            <person name="Janssen P.H."/>
            <person name="Henrissat B."/>
            <person name="Coutinho P.M."/>
            <person name="Wu M."/>
            <person name="Xie G."/>
            <person name="Haft D.H."/>
            <person name="Sait M."/>
            <person name="Badger J."/>
            <person name="Barabote R.D."/>
            <person name="Bradley B."/>
            <person name="Brettin T.S."/>
            <person name="Brinkac L.M."/>
            <person name="Bruce D."/>
            <person name="Creasy T."/>
            <person name="Daugherty S.C."/>
            <person name="Davidsen T.M."/>
            <person name="DeBoy R.T."/>
            <person name="Detter J.C."/>
            <person name="Dodson R.J."/>
            <person name="Durkin A.S."/>
            <person name="Ganapathy A."/>
            <person name="Gwinn-Giglio M."/>
            <person name="Han C.S."/>
            <person name="Khouri H."/>
            <person name="Kiss H."/>
            <person name="Kothari S.P."/>
            <person name="Madupu R."/>
            <person name="Nelson K.E."/>
            <person name="Nelson W.C."/>
            <person name="Paulsen I."/>
            <person name="Penn K."/>
            <person name="Ren Q."/>
            <person name="Rosovitz M.J."/>
            <person name="Selengut J.D."/>
            <person name="Shrivastava S."/>
            <person name="Sullivan S.A."/>
            <person name="Tapia R."/>
            <person name="Thompson L.S."/>
            <person name="Watkins K.L."/>
            <person name="Yang Q."/>
            <person name="Yu C."/>
            <person name="Zafar N."/>
            <person name="Zhou L."/>
            <person name="Kuske C.R."/>
        </authorList>
    </citation>
    <scope>NUCLEOTIDE SEQUENCE [LARGE SCALE GENOMIC DNA]</scope>
    <source>
        <strain evidence="3 4">Ellin345</strain>
    </source>
</reference>
<dbReference type="Proteomes" id="UP000002432">
    <property type="component" value="Chromosome"/>
</dbReference>
<dbReference type="AlphaFoldDB" id="Q1II33"/>
<dbReference type="NCBIfam" id="TIGR04514">
    <property type="entry name" value="GWxTD_dom"/>
    <property type="match status" value="1"/>
</dbReference>
<dbReference type="STRING" id="204669.Acid345_4467"/>
<proteinExistence type="predicted"/>
<sequence length="613" mass="69290">MNFEVPFVRRRFVNPPIEILSSTSKLADFVWLVWECLMKLVRALGFVLGASCFYAAAMYGQQAPVPAEETSATPEAKASQTSQEDPLKRPLSEKQKKKQRKGLYGEISAADKKWLEEDVIYIITDEEREAFLKLSNEDEREHFIEDVWFRRDPTPDTPENEFKEEHYRRIGYANEHFASGVPGWRTDRGHIYIVFGPPDEIEAHPSGGSYERTMEEGGGETSTYPFERWRYRYIAGQSFGNEVVVEFVDQCMCGEYRMTFDPNDKDALLHVPNAGPTLMESMNMANKAERINGLNPTGGRMDYASSMSKMFDNQERYVALSKAPAIKYPDLYSEIVKHRLIPNPVPFDVRTDFVKVTSDTVLVPITIQIRNRDITFGSKDGIQRGIVNIRGQVTNMTGKIVQTFEDPVQVDVPNELLAQKVEQASVYWKALPLRSGHYRIDIAIKDVNGDRFGVWSRSISVPVYEDDKLNTSSMILADVMEKVPTKIIDAGTFVIGDDKVRPKVAGADGAQPIVFKRDQRLNVWMQVYNLGVDEKTKKASATVQYELVNAKTNKAVVTSADDTETMGNVGEQMTLRKSMALNSVEPGAYRLTVKVEDKISKQTVTRVSGFQVE</sequence>
<dbReference type="EMBL" id="CP000360">
    <property type="protein sequence ID" value="ABF43467.1"/>
    <property type="molecule type" value="Genomic_DNA"/>
</dbReference>
<gene>
    <name evidence="3" type="ordered locus">Acid345_4467</name>
</gene>
<feature type="region of interest" description="Disordered" evidence="1">
    <location>
        <begin position="68"/>
        <end position="99"/>
    </location>
</feature>
<feature type="compositionally biased region" description="Polar residues" evidence="1">
    <location>
        <begin position="70"/>
        <end position="84"/>
    </location>
</feature>